<dbReference type="RefSeq" id="WP_144323119.1">
    <property type="nucleotide sequence ID" value="NZ_CP040916.1"/>
</dbReference>
<keyword evidence="1" id="KW-0732">Signal</keyword>
<feature type="domain" description="FAD-binding" evidence="2">
    <location>
        <begin position="121"/>
        <end position="352"/>
    </location>
</feature>
<feature type="chain" id="PRO_5038626311" evidence="1">
    <location>
        <begin position="33"/>
        <end position="403"/>
    </location>
</feature>
<dbReference type="EMBL" id="CP040916">
    <property type="protein sequence ID" value="QDQ15918.1"/>
    <property type="molecule type" value="Genomic_DNA"/>
</dbReference>
<dbReference type="GO" id="GO:0071949">
    <property type="term" value="F:FAD binding"/>
    <property type="evidence" value="ECO:0007669"/>
    <property type="project" value="InterPro"/>
</dbReference>
<reference evidence="3 4" key="1">
    <citation type="journal article" date="2019" name="J. Ind. Microbiol. Biotechnol.">
        <title>The complete genomic sequence of Streptomyces spectabilis NRRL-2792 and identification of secondary metabolite biosynthetic gene clusters.</title>
        <authorList>
            <person name="Sinha A."/>
            <person name="Phillips-Salemka S."/>
            <person name="Niraula T.A."/>
            <person name="Short K.A."/>
            <person name="Niraula N.P."/>
        </authorList>
    </citation>
    <scope>NUCLEOTIDE SEQUENCE [LARGE SCALE GENOMIC DNA]</scope>
    <source>
        <strain evidence="3 4">NRRL 2792</strain>
    </source>
</reference>
<dbReference type="PANTHER" id="PTHR43422">
    <property type="entry name" value="THIAMINE THIAZOLE SYNTHASE"/>
    <property type="match status" value="1"/>
</dbReference>
<sequence>MTPSRTRSSYRRRRAVVIGAGLTGMLAAAALAEVADEVDVIERDTLPTGPRPRQGLPQAHHAHLLWSGAARAIEALLPGITDLWTAAGARRIPLPTGLVSMSAADWLPRWPEMQFVLARSRDRLDSVVRGRDLAHPVITVHEQADLLGLTGTARRVCGVRVRARDRTETTLDADLVVDASGRGSRAPRWLAALGVPAVREETVDSGLAYASRFFRAPAGSEQLPIVNVQSDPRRPVPGRTATIVPVEGARWLVTLSGTRGGQPTGSADAFADFARLLVRHPIVGDLIPRAEPLTDVRISHSTVNRRRFHEKLATLEGFLVLGDAVAPYNPLYGHGMSVAAQSAHALRDTLRAYGLATHGLARRVQKATAHRVGTAWDLAAGQDILYPGASGSATVERTGPHGG</sequence>
<dbReference type="AlphaFoldDB" id="A0A516RJS3"/>
<organism evidence="3 4">
    <name type="scientific">Streptomyces spectabilis</name>
    <dbReference type="NCBI Taxonomy" id="68270"/>
    <lineage>
        <taxon>Bacteria</taxon>
        <taxon>Bacillati</taxon>
        <taxon>Actinomycetota</taxon>
        <taxon>Actinomycetes</taxon>
        <taxon>Kitasatosporales</taxon>
        <taxon>Streptomycetaceae</taxon>
        <taxon>Streptomyces</taxon>
    </lineage>
</organism>
<proteinExistence type="predicted"/>
<protein>
    <submittedName>
        <fullName evidence="3">Pyridine nucleotide-disulfide oxidoreductase</fullName>
    </submittedName>
</protein>
<dbReference type="InterPro" id="IPR002938">
    <property type="entry name" value="FAD-bd"/>
</dbReference>
<feature type="signal peptide" evidence="1">
    <location>
        <begin position="1"/>
        <end position="32"/>
    </location>
</feature>
<accession>A0A516RJS3</accession>
<dbReference type="PANTHER" id="PTHR43422:SF3">
    <property type="entry name" value="THIAMINE THIAZOLE SYNTHASE"/>
    <property type="match status" value="1"/>
</dbReference>
<dbReference type="InterPro" id="IPR036188">
    <property type="entry name" value="FAD/NAD-bd_sf"/>
</dbReference>
<dbReference type="Proteomes" id="UP000316806">
    <property type="component" value="Chromosome"/>
</dbReference>
<dbReference type="Gene3D" id="3.50.50.60">
    <property type="entry name" value="FAD/NAD(P)-binding domain"/>
    <property type="match status" value="1"/>
</dbReference>
<name>A0A516RJS3_STRST</name>
<evidence type="ECO:0000313" key="4">
    <source>
        <dbReference type="Proteomes" id="UP000316806"/>
    </source>
</evidence>
<evidence type="ECO:0000313" key="3">
    <source>
        <dbReference type="EMBL" id="QDQ15918.1"/>
    </source>
</evidence>
<evidence type="ECO:0000259" key="2">
    <source>
        <dbReference type="Pfam" id="PF01494"/>
    </source>
</evidence>
<dbReference type="Pfam" id="PF01494">
    <property type="entry name" value="FAD_binding_3"/>
    <property type="match status" value="1"/>
</dbReference>
<evidence type="ECO:0000256" key="1">
    <source>
        <dbReference type="SAM" id="SignalP"/>
    </source>
</evidence>
<gene>
    <name evidence="3" type="ORF">FH965_39635</name>
</gene>
<dbReference type="SUPFAM" id="SSF51905">
    <property type="entry name" value="FAD/NAD(P)-binding domain"/>
    <property type="match status" value="1"/>
</dbReference>